<evidence type="ECO:0000256" key="1">
    <source>
        <dbReference type="SAM" id="MobiDB-lite"/>
    </source>
</evidence>
<keyword evidence="3" id="KW-1185">Reference proteome</keyword>
<feature type="region of interest" description="Disordered" evidence="1">
    <location>
        <begin position="90"/>
        <end position="127"/>
    </location>
</feature>
<evidence type="ECO:0000313" key="2">
    <source>
        <dbReference type="EMBL" id="CAI5773436.1"/>
    </source>
</evidence>
<dbReference type="AlphaFoldDB" id="A0AA35K800"/>
<sequence length="127" mass="14171">DENRNCVAVVQQQQQREAPLVKVVLQVKNSFRLRTDLQNESPREKVSLIEQKIRKCVITEPQSWKGPSRGHLVQPPAMQESQLKVEDGLTLDKVGGSNPPDGKRLSHAGHMTRKNCLRSGQMPAPSA</sequence>
<protein>
    <submittedName>
        <fullName evidence="2">ARVCF delta catenin family member</fullName>
    </submittedName>
</protein>
<dbReference type="EMBL" id="OX395129">
    <property type="protein sequence ID" value="CAI5773436.1"/>
    <property type="molecule type" value="Genomic_DNA"/>
</dbReference>
<evidence type="ECO:0000313" key="3">
    <source>
        <dbReference type="Proteomes" id="UP001178461"/>
    </source>
</evidence>
<proteinExistence type="predicted"/>
<feature type="compositionally biased region" description="Basic residues" evidence="1">
    <location>
        <begin position="105"/>
        <end position="116"/>
    </location>
</feature>
<dbReference type="Proteomes" id="UP001178461">
    <property type="component" value="Chromosome 4"/>
</dbReference>
<gene>
    <name evidence="2" type="ORF">PODLI_1B029784</name>
</gene>
<reference evidence="2" key="1">
    <citation type="submission" date="2022-12" db="EMBL/GenBank/DDBJ databases">
        <authorList>
            <person name="Alioto T."/>
            <person name="Alioto T."/>
            <person name="Gomez Garrido J."/>
        </authorList>
    </citation>
    <scope>NUCLEOTIDE SEQUENCE</scope>
</reference>
<organism evidence="2 3">
    <name type="scientific">Podarcis lilfordi</name>
    <name type="common">Lilford's wall lizard</name>
    <dbReference type="NCBI Taxonomy" id="74358"/>
    <lineage>
        <taxon>Eukaryota</taxon>
        <taxon>Metazoa</taxon>
        <taxon>Chordata</taxon>
        <taxon>Craniata</taxon>
        <taxon>Vertebrata</taxon>
        <taxon>Euteleostomi</taxon>
        <taxon>Lepidosauria</taxon>
        <taxon>Squamata</taxon>
        <taxon>Bifurcata</taxon>
        <taxon>Unidentata</taxon>
        <taxon>Episquamata</taxon>
        <taxon>Laterata</taxon>
        <taxon>Lacertibaenia</taxon>
        <taxon>Lacertidae</taxon>
        <taxon>Podarcis</taxon>
    </lineage>
</organism>
<accession>A0AA35K800</accession>
<feature type="non-terminal residue" evidence="2">
    <location>
        <position position="127"/>
    </location>
</feature>
<feature type="non-terminal residue" evidence="2">
    <location>
        <position position="1"/>
    </location>
</feature>
<name>A0AA35K800_9SAUR</name>